<dbReference type="PRINTS" id="PR00895">
    <property type="entry name" value="PENTAXIN"/>
</dbReference>
<dbReference type="InterPro" id="IPR008974">
    <property type="entry name" value="TRAF-like"/>
</dbReference>
<dbReference type="Gene3D" id="2.60.210.10">
    <property type="entry name" value="Apoptosis, Tumor Necrosis Factor Receptor Associated Protein 2, Chain A"/>
    <property type="match status" value="1"/>
</dbReference>
<dbReference type="PANTHER" id="PTHR19277:SF125">
    <property type="entry name" value="B6"/>
    <property type="match status" value="1"/>
</dbReference>
<dbReference type="SMART" id="SM00159">
    <property type="entry name" value="PTX"/>
    <property type="match status" value="1"/>
</dbReference>
<evidence type="ECO:0000256" key="7">
    <source>
        <dbReference type="SAM" id="MobiDB-lite"/>
    </source>
</evidence>
<dbReference type="InterPro" id="IPR016186">
    <property type="entry name" value="C-type_lectin-like/link_sf"/>
</dbReference>
<dbReference type="InterPro" id="IPR013320">
    <property type="entry name" value="ConA-like_dom_sf"/>
</dbReference>
<organism evidence="13 14">
    <name type="scientific">Porites evermanni</name>
    <dbReference type="NCBI Taxonomy" id="104178"/>
    <lineage>
        <taxon>Eukaryota</taxon>
        <taxon>Metazoa</taxon>
        <taxon>Cnidaria</taxon>
        <taxon>Anthozoa</taxon>
        <taxon>Hexacorallia</taxon>
        <taxon>Scleractinia</taxon>
        <taxon>Fungiina</taxon>
        <taxon>Poritidae</taxon>
        <taxon>Porites</taxon>
    </lineage>
</organism>
<evidence type="ECO:0000313" key="13">
    <source>
        <dbReference type="EMBL" id="CAH3027113.1"/>
    </source>
</evidence>
<dbReference type="Pfam" id="PF24748">
    <property type="entry name" value="Galaxin_repeat"/>
    <property type="match status" value="1"/>
</dbReference>
<dbReference type="Pfam" id="PF00354">
    <property type="entry name" value="Pentaxin"/>
    <property type="match status" value="1"/>
</dbReference>
<keyword evidence="8" id="KW-1133">Transmembrane helix</keyword>
<dbReference type="SUPFAM" id="SSF56436">
    <property type="entry name" value="C-type lectin-like"/>
    <property type="match status" value="1"/>
</dbReference>
<evidence type="ECO:0000256" key="6">
    <source>
        <dbReference type="PROSITE-ProRule" id="PRU00122"/>
    </source>
</evidence>
<evidence type="ECO:0000256" key="3">
    <source>
        <dbReference type="ARBA" id="ARBA00022837"/>
    </source>
</evidence>
<gene>
    <name evidence="13" type="ORF">PEVE_00030753</name>
</gene>
<dbReference type="Proteomes" id="UP001159427">
    <property type="component" value="Unassembled WGS sequence"/>
</dbReference>
<evidence type="ECO:0000259" key="9">
    <source>
        <dbReference type="PROSITE" id="PS50025"/>
    </source>
</evidence>
<dbReference type="PROSITE" id="PS50041">
    <property type="entry name" value="C_TYPE_LECTIN_2"/>
    <property type="match status" value="1"/>
</dbReference>
<dbReference type="CDD" id="cd00037">
    <property type="entry name" value="CLECT"/>
    <property type="match status" value="1"/>
</dbReference>
<dbReference type="InterPro" id="IPR001791">
    <property type="entry name" value="Laminin_G"/>
</dbReference>
<evidence type="ECO:0000313" key="14">
    <source>
        <dbReference type="Proteomes" id="UP001159427"/>
    </source>
</evidence>
<feature type="region of interest" description="Disordered" evidence="7">
    <location>
        <begin position="1946"/>
        <end position="1969"/>
    </location>
</feature>
<feature type="domain" description="Laminin G" evidence="9">
    <location>
        <begin position="467"/>
        <end position="631"/>
    </location>
</feature>
<evidence type="ECO:0000256" key="2">
    <source>
        <dbReference type="ARBA" id="ARBA00022723"/>
    </source>
</evidence>
<dbReference type="PROSITE" id="PS51828">
    <property type="entry name" value="PTX_2"/>
    <property type="match status" value="1"/>
</dbReference>
<dbReference type="PROSITE" id="PS50184">
    <property type="entry name" value="VWFC_2"/>
    <property type="match status" value="1"/>
</dbReference>
<dbReference type="Gene3D" id="2.60.120.200">
    <property type="match status" value="2"/>
</dbReference>
<feature type="transmembrane region" description="Helical" evidence="8">
    <location>
        <begin position="2414"/>
        <end position="2432"/>
    </location>
</feature>
<dbReference type="SUPFAM" id="SSF49899">
    <property type="entry name" value="Concanavalin A-like lectins/glucanases"/>
    <property type="match status" value="2"/>
</dbReference>
<name>A0ABN8MBR6_9CNID</name>
<evidence type="ECO:0000256" key="8">
    <source>
        <dbReference type="SAM" id="Phobius"/>
    </source>
</evidence>
<evidence type="ECO:0000259" key="11">
    <source>
        <dbReference type="PROSITE" id="PS50184"/>
    </source>
</evidence>
<dbReference type="EMBL" id="CALNXI010000437">
    <property type="protein sequence ID" value="CAH3027113.1"/>
    <property type="molecule type" value="Genomic_DNA"/>
</dbReference>
<dbReference type="InterPro" id="IPR051360">
    <property type="entry name" value="Neuronal_Pentraxin_Related"/>
</dbReference>
<reference evidence="13 14" key="1">
    <citation type="submission" date="2022-05" db="EMBL/GenBank/DDBJ databases">
        <authorList>
            <consortium name="Genoscope - CEA"/>
            <person name="William W."/>
        </authorList>
    </citation>
    <scope>NUCLEOTIDE SEQUENCE [LARGE SCALE GENOMIC DNA]</scope>
</reference>
<dbReference type="PANTHER" id="PTHR19277">
    <property type="entry name" value="PENTRAXIN"/>
    <property type="match status" value="1"/>
</dbReference>
<keyword evidence="2" id="KW-0479">Metal-binding</keyword>
<dbReference type="SMART" id="SM00034">
    <property type="entry name" value="CLECT"/>
    <property type="match status" value="1"/>
</dbReference>
<dbReference type="PROSITE" id="PS50025">
    <property type="entry name" value="LAM_G_DOMAIN"/>
    <property type="match status" value="1"/>
</dbReference>
<dbReference type="SMART" id="SM00214">
    <property type="entry name" value="VWC"/>
    <property type="match status" value="1"/>
</dbReference>
<comment type="caution">
    <text evidence="13">The sequence shown here is derived from an EMBL/GenBank/DDBJ whole genome shotgun (WGS) entry which is preliminary data.</text>
</comment>
<feature type="region of interest" description="Disordered" evidence="7">
    <location>
        <begin position="1065"/>
        <end position="1089"/>
    </location>
</feature>
<dbReference type="Pfam" id="PF13385">
    <property type="entry name" value="Laminin_G_3"/>
    <property type="match status" value="1"/>
</dbReference>
<dbReference type="InterPro" id="IPR001759">
    <property type="entry name" value="PTX_dom"/>
</dbReference>
<keyword evidence="3" id="KW-0106">Calcium</keyword>
<dbReference type="InterPro" id="IPR016187">
    <property type="entry name" value="CTDL_fold"/>
</dbReference>
<evidence type="ECO:0000259" key="12">
    <source>
        <dbReference type="PROSITE" id="PS51828"/>
    </source>
</evidence>
<dbReference type="Gene3D" id="2.10.70.10">
    <property type="entry name" value="Complement Module, domain 1"/>
    <property type="match status" value="1"/>
</dbReference>
<keyword evidence="14" id="KW-1185">Reference proteome</keyword>
<comment type="cofactor">
    <cofactor evidence="1">
        <name>Ca(2+)</name>
        <dbReference type="ChEBI" id="CHEBI:29108"/>
    </cofactor>
</comment>
<feature type="non-terminal residue" evidence="13">
    <location>
        <position position="1"/>
    </location>
</feature>
<keyword evidence="8" id="KW-0812">Transmembrane</keyword>
<comment type="caution">
    <text evidence="6">Lacks conserved residue(s) required for the propagation of feature annotation.</text>
</comment>
<dbReference type="InterPro" id="IPR056601">
    <property type="entry name" value="Galaxin_dom"/>
</dbReference>
<accession>A0ABN8MBR6</accession>
<dbReference type="InterPro" id="IPR001304">
    <property type="entry name" value="C-type_lectin-like"/>
</dbReference>
<keyword evidence="4" id="KW-1015">Disulfide bond</keyword>
<feature type="compositionally biased region" description="Low complexity" evidence="7">
    <location>
        <begin position="1071"/>
        <end position="1081"/>
    </location>
</feature>
<evidence type="ECO:0000256" key="5">
    <source>
        <dbReference type="ARBA" id="ARBA00023180"/>
    </source>
</evidence>
<feature type="domain" description="VWFC" evidence="11">
    <location>
        <begin position="394"/>
        <end position="460"/>
    </location>
</feature>
<keyword evidence="8" id="KW-0472">Membrane</keyword>
<keyword evidence="5" id="KW-0325">Glycoprotein</keyword>
<feature type="domain" description="C-type lectin" evidence="10">
    <location>
        <begin position="848"/>
        <end position="960"/>
    </location>
</feature>
<evidence type="ECO:0008006" key="15">
    <source>
        <dbReference type="Google" id="ProtNLM"/>
    </source>
</evidence>
<dbReference type="Gene3D" id="3.10.100.10">
    <property type="entry name" value="Mannose-Binding Protein A, subunit A"/>
    <property type="match status" value="1"/>
</dbReference>
<evidence type="ECO:0000259" key="10">
    <source>
        <dbReference type="PROSITE" id="PS50041"/>
    </source>
</evidence>
<evidence type="ECO:0000256" key="4">
    <source>
        <dbReference type="ARBA" id="ARBA00023157"/>
    </source>
</evidence>
<proteinExistence type="predicted"/>
<dbReference type="InterPro" id="IPR001007">
    <property type="entry name" value="VWF_dom"/>
</dbReference>
<sequence length="2531" mass="281199">EEDPDHIYSSDPVLFAAGESSSAGSSWLTCGNKECSFSKRQVYENAFTHRRKVLYIYAKERSSKNNPIRYGDEVALFYRENDQGFGLWLSCESDRKQCSLGTCPGLPHLKHWMWNTESCPENKFIVAGSYISDYHDSLGRSRPLKVGDQVHFIRNSTRLNGTQSVSFSDSFASDLGDIQMLIGGPFQSDTGKLIIQKDMVEKCGEVNYDVRYKVCDRCGSNHFVRPKKETWKCCAGEKPYNPQKSTCCEGFLSDLSGALRDAKGARCCGVKGYFPDLQTCCRGKVHYLPGQDSDADDSTVQCCGDKPFLTTQAVCCNDVVTSLLSVKKADMRYCCGNQGFNAEESFCLTCGKTKTVVPLSEKALWSCCQNKKVYKLDDSKCCDYGVEKGDQCKCIFHNNTFLSGERFGDPTDPPSTPCRNCVCQDGTTICDTVLQCPGLLPHGCTFYPANGECCPIFECFDKQRDNNHKLFMRRKSHVSANTVFPELDALTISVWMRTEQTSAGTLLSYATKIRANELVIRSHPNFRLTFKDSTSDEFSKTLNDGRWHFVCIQWESSTGQWSLFIDNPSEATETFSLGQGNTLQKEGYLVLGRQQKPKTNLIDAEAFVGEIAYFNVWTSKITNINDVKTNCDGFHGGDLVHWSVGSTAPGTIDAHHSASIIKADVTGMCTSQNAENADVITPGKEEFIWEADGSELESLSGETCAQSTVFRIQSTYHAFRLKVCPSSTAGSLGNLHVYVVKGSSDSKLHWPFQNSLWLSVIVRNGNTKIHRRIKYDSVEWRKSKRWSLVTGSCPSRDAISDVSEPQLNPESWEWTDFITRADATNNYEDGKLRIKAIVYTKEESGWVYWNGHYYSQRKRDQLKESTWYGAEGDCISHGTSVHLASIHNKLENDFVSSRASGDQWMGLTDNNNQEKSFNWIDGSAFGGFTNWDTNEPSQATEHGDCGVLKANGKWTDEPCEVQDTTNEVTVRDGAEVAAPEREYTCKTSGRYVDFQTPPILEKKVLPGNEAGIFSVDVSQNAKITFFTGLHQTAPNMKFTTVADKVRHGASFEFGTYVQMSPEQLGDLYEEPPSGDSSSASPKSDKSGAADLDGVVDKITIDHYTDMDTVGNPAFSIEFWVRPRRMPPKDQWMALFSKSSSSSGYINLNLKSDGQLQFTVAPTGQVNPLRFVTRISGDNCENCENCKIKSMEFQHIAVTGRAGSTLKLYVGGDVCFSTNAASDWEGVTGLPASSEGTLIFGSRTNPQDSSTPVKFNGQLAYIRIFDNERTEKEIESNMNDPSSESGAPVGSWHLRLSQEIKLIYYVISDSTQVSSLKVLEDFTPASSSFPVVAYERNEKIYLFRLSAENDVVVNVYQLTQDRSSLQVATQGHTTVNTGPKRAQKGCFAVARDATGDRWIVITCRERTEKPVEVIFNWQVFNTNPDGSLVSAQGDGKRGALRVAGVDGLDTRPSALIFDNHLLITAGTNYKARTLFLDLKLNGAGLPEVRPSRVVPYSIGPNIIHAGISYYAYLYKPSGFGGSTDSEQVFLRRLPPQSRSISSRYRVRGQKVDPTTLTAQSSIGPDMPENDWFWFLFRISTLGGGNVIQSGQRVLIETPDNHPNNKFKWNVVSCNGKNLQAVLKRHLWKFWIFKTETCDPENIKVLHGDIGPNDCILLWPKSLQSGPNCFCKNIIAFPTQQQVEGARQTFGSWFGPWRLMLPMENTPIRPIPEPTSSGGIGSAPRTVYEGNKYAFLHYGSEGINVPSHRGVRAALLRFARTTMAPVVVSKTGATPPIKVIFRGNGGPLPLVGGFRKGSVNIEAAFQNVYREGSFAQKRMTSGLFYSISYAPPSDAQSDSPGQFTDLARIAGLYSYEYPNPPQNFVWLLPPPFKINGICQAVSTLFDFDTDTVTNAAPDSVDKLTEVAEKAVGPGSFSEGLFKPLLTVHIDITLLHVIGERVNTAISNKIKSSLPQPPGSDSETERDPDPRWQTVGDAEACYYMSDMSDWEDKVLKGKIKDKLQQLFNSEWMKGEMAILTSQIAPEVMRDASLKYSSYGGIAVLIANRLRGPDFLEQLLIQDLPTLKLVLHSYLPVLDAIRPDLGLSARKDIISSLTARAVLNQPWKLLKASDNQDLALKLAFETLVGNLVPDELRIQIRDTVLLVFRTLFNPMTSTQLGILERVLQVKKQNTLGVTSRRAQEFQEKFLVMFKEKRAEDIATFHSLLTARDEEDERNTPGDDLETLVDRHYENRAIKTKKLRLLMDFQDHVLQKRLYAPEEGGLTPRPEGFVERRLVENPRLFAKVSFAFNTIGALGALGSIILEISDSGSDLYSHNLNQSIPAGIGVAAAFLGAIGSWKSSIDFIRSIREQITPNTPNSADVEEIPMQQLNRAADDIPVFDRLAAADFRVDLASTERFTTRLSRYFTRAATFETKLFLGLGVVADFAFLGISLYNIYKDSQEKTLDGWKLADDIGLAVSSTLGAAVGILTIAGIETGPAGIFVLLFGLAFVISDAVRARKRAEEALHQARCDAWRDWCNWGKAIFNREDFNFL</sequence>
<feature type="transmembrane region" description="Helical" evidence="8">
    <location>
        <begin position="2477"/>
        <end position="2494"/>
    </location>
</feature>
<protein>
    <recommendedName>
        <fullName evidence="15">C-type lectin domain-containing protein</fullName>
    </recommendedName>
</protein>
<evidence type="ECO:0000256" key="1">
    <source>
        <dbReference type="ARBA" id="ARBA00001913"/>
    </source>
</evidence>
<feature type="domain" description="Pentraxin (PTX)" evidence="12">
    <location>
        <begin position="454"/>
        <end position="662"/>
    </location>
</feature>